<keyword evidence="1" id="KW-0472">Membrane</keyword>
<feature type="transmembrane region" description="Helical" evidence="1">
    <location>
        <begin position="27"/>
        <end position="45"/>
    </location>
</feature>
<evidence type="ECO:0000313" key="3">
    <source>
        <dbReference type="Proteomes" id="UP000278962"/>
    </source>
</evidence>
<reference evidence="2 3" key="1">
    <citation type="submission" date="2018-10" db="EMBL/GenBank/DDBJ databases">
        <title>Genomic Encyclopedia of Archaeal and Bacterial Type Strains, Phase II (KMG-II): from individual species to whole genera.</title>
        <authorList>
            <person name="Goeker M."/>
        </authorList>
    </citation>
    <scope>NUCLEOTIDE SEQUENCE [LARGE SCALE GENOMIC DNA]</scope>
    <source>
        <strain evidence="2 3">DSM 14954</strain>
    </source>
</reference>
<evidence type="ECO:0000313" key="2">
    <source>
        <dbReference type="EMBL" id="RKQ90709.1"/>
    </source>
</evidence>
<proteinExistence type="predicted"/>
<dbReference type="RefSeq" id="WP_121247693.1">
    <property type="nucleotide sequence ID" value="NZ_RBIL01000001.1"/>
</dbReference>
<gene>
    <name evidence="2" type="ORF">C8N24_0522</name>
</gene>
<comment type="caution">
    <text evidence="2">The sequence shown here is derived from an EMBL/GenBank/DDBJ whole genome shotgun (WGS) entry which is preliminary data.</text>
</comment>
<keyword evidence="1" id="KW-1133">Transmembrane helix</keyword>
<dbReference type="AlphaFoldDB" id="A0A660L872"/>
<protein>
    <submittedName>
        <fullName evidence="2">Uncharacterized protein</fullName>
    </submittedName>
</protein>
<dbReference type="Proteomes" id="UP000278962">
    <property type="component" value="Unassembled WGS sequence"/>
</dbReference>
<keyword evidence="1" id="KW-0812">Transmembrane</keyword>
<name>A0A660L872_9ACTN</name>
<sequence>MTDLPQLQTLLVHAAVKRRRRRRVRRAAAPVLALAVLVAAIPWVLHDVRVPDREEPVTPSVVPSVEEAFGPFQGPDTAPLNDRRAGDRVRRVGRPAHRAPVTYLRLRGDQLCLIVRIRPLCAVASELVSGHRILFGVVNGRGYAVLPNGVRSVRREWTGFEPAPFAVTNNLVVFSAPVGGGRLDWVAPDGTPAHLEVRNPKDPHSFYPRLNEPATEADRYANLPGARLLAGAEGVRAWLVPRRQRICLVVELTGGSGGSVCRRPDEVSTPLVIATPAEPQVVVAAFPSTLVPLEVSPATARSRVSADGILVLDGTDLTALRWRDTQTGSDVQLRTPFAIDGYVLNGEAGHPSRYPAK</sequence>
<accession>A0A660L872</accession>
<keyword evidence="3" id="KW-1185">Reference proteome</keyword>
<evidence type="ECO:0000256" key="1">
    <source>
        <dbReference type="SAM" id="Phobius"/>
    </source>
</evidence>
<dbReference type="EMBL" id="RBIL01000001">
    <property type="protein sequence ID" value="RKQ90709.1"/>
    <property type="molecule type" value="Genomic_DNA"/>
</dbReference>
<organism evidence="2 3">
    <name type="scientific">Solirubrobacter pauli</name>
    <dbReference type="NCBI Taxonomy" id="166793"/>
    <lineage>
        <taxon>Bacteria</taxon>
        <taxon>Bacillati</taxon>
        <taxon>Actinomycetota</taxon>
        <taxon>Thermoleophilia</taxon>
        <taxon>Solirubrobacterales</taxon>
        <taxon>Solirubrobacteraceae</taxon>
        <taxon>Solirubrobacter</taxon>
    </lineage>
</organism>